<comment type="caution">
    <text evidence="3">The sequence shown here is derived from an EMBL/GenBank/DDBJ whole genome shotgun (WGS) entry which is preliminary data.</text>
</comment>
<sequence length="322" mass="36028">MKSDAVQKWWQTPLTKSVGLHLSLVLILFISSLSFWPKPTQIVISGEAGSSAASAPPPPPAPVEAVAIDKQVLEQRVAEIKKQQDDARKAEEQRIRDLERRAQQAERSRAAEEARLKRVAEEKRKADEAAQASRRAAAEAKQQQETEAAKAKAAEQQRIAREQERKKAEEAAKAAEAKRKAEQEALAKAQAERERKAREDRERAEQERMMQEQMSAEAEARRRARAQQAVTEVQRYTAMISDAIDRNLIKDESTMRGRTCRVNIRLATNGFVTSVNVISGERVVCDAAVRAVNRAGTLPMSPDPDVYNQLKDITLTVAPEFR</sequence>
<dbReference type="Proteomes" id="UP000659697">
    <property type="component" value="Unassembled WGS sequence"/>
</dbReference>
<name>A0ABQ3KYX1_9ALTE</name>
<protein>
    <recommendedName>
        <fullName evidence="5">Protein TolA</fullName>
    </recommendedName>
</protein>
<dbReference type="NCBIfam" id="TIGR02794">
    <property type="entry name" value="tolA_full"/>
    <property type="match status" value="1"/>
</dbReference>
<dbReference type="EMBL" id="BNAO01000004">
    <property type="protein sequence ID" value="GHG70121.1"/>
    <property type="molecule type" value="Genomic_DNA"/>
</dbReference>
<evidence type="ECO:0000256" key="1">
    <source>
        <dbReference type="SAM" id="MobiDB-lite"/>
    </source>
</evidence>
<dbReference type="Pfam" id="PF06519">
    <property type="entry name" value="TolA"/>
    <property type="match status" value="1"/>
</dbReference>
<evidence type="ECO:0000256" key="2">
    <source>
        <dbReference type="SAM" id="Phobius"/>
    </source>
</evidence>
<evidence type="ECO:0008006" key="5">
    <source>
        <dbReference type="Google" id="ProtNLM"/>
    </source>
</evidence>
<proteinExistence type="predicted"/>
<dbReference type="Gene3D" id="3.30.1150.10">
    <property type="match status" value="1"/>
</dbReference>
<organism evidence="3 4">
    <name type="scientific">Alishewanella longhuensis</name>
    <dbReference type="NCBI Taxonomy" id="1091037"/>
    <lineage>
        <taxon>Bacteria</taxon>
        <taxon>Pseudomonadati</taxon>
        <taxon>Pseudomonadota</taxon>
        <taxon>Gammaproteobacteria</taxon>
        <taxon>Alteromonadales</taxon>
        <taxon>Alteromonadaceae</taxon>
        <taxon>Alishewanella</taxon>
    </lineage>
</organism>
<feature type="region of interest" description="Disordered" evidence="1">
    <location>
        <begin position="80"/>
        <end position="211"/>
    </location>
</feature>
<dbReference type="SUPFAM" id="SSF74653">
    <property type="entry name" value="TolA/TonB C-terminal domain"/>
    <property type="match status" value="1"/>
</dbReference>
<keyword evidence="2" id="KW-0472">Membrane</keyword>
<evidence type="ECO:0000313" key="4">
    <source>
        <dbReference type="Proteomes" id="UP000659697"/>
    </source>
</evidence>
<keyword evidence="2" id="KW-0812">Transmembrane</keyword>
<reference evidence="4" key="1">
    <citation type="journal article" date="2019" name="Int. J. Syst. Evol. Microbiol.">
        <title>The Global Catalogue of Microorganisms (GCM) 10K type strain sequencing project: providing services to taxonomists for standard genome sequencing and annotation.</title>
        <authorList>
            <consortium name="The Broad Institute Genomics Platform"/>
            <consortium name="The Broad Institute Genome Sequencing Center for Infectious Disease"/>
            <person name="Wu L."/>
            <person name="Ma J."/>
        </authorList>
    </citation>
    <scope>NUCLEOTIDE SEQUENCE [LARGE SCALE GENOMIC DNA]</scope>
    <source>
        <strain evidence="4">CGMCC 1.7003</strain>
    </source>
</reference>
<feature type="compositionally biased region" description="Basic and acidic residues" evidence="1">
    <location>
        <begin position="80"/>
        <end position="128"/>
    </location>
</feature>
<dbReference type="RefSeq" id="WP_189432913.1">
    <property type="nucleotide sequence ID" value="NZ_BNAO01000004.1"/>
</dbReference>
<gene>
    <name evidence="3" type="ORF">GCM10010919_20550</name>
</gene>
<evidence type="ECO:0000313" key="3">
    <source>
        <dbReference type="EMBL" id="GHG70121.1"/>
    </source>
</evidence>
<accession>A0ABQ3KYX1</accession>
<keyword evidence="4" id="KW-1185">Reference proteome</keyword>
<dbReference type="InterPro" id="IPR014161">
    <property type="entry name" value="Tol-Pal_TolA"/>
</dbReference>
<keyword evidence="2" id="KW-1133">Transmembrane helix</keyword>
<feature type="compositionally biased region" description="Basic and acidic residues" evidence="1">
    <location>
        <begin position="136"/>
        <end position="210"/>
    </location>
</feature>
<feature type="transmembrane region" description="Helical" evidence="2">
    <location>
        <begin position="18"/>
        <end position="36"/>
    </location>
</feature>